<dbReference type="SUPFAM" id="SSF54611">
    <property type="entry name" value="SecB-like"/>
    <property type="match status" value="1"/>
</dbReference>
<dbReference type="RefSeq" id="WP_142194855.1">
    <property type="nucleotide sequence ID" value="NZ_BMSU01000004.1"/>
</dbReference>
<dbReference type="Proteomes" id="UP000530412">
    <property type="component" value="Unassembled WGS sequence"/>
</dbReference>
<organism evidence="1 2">
    <name type="scientific">Streptomyces calvus</name>
    <dbReference type="NCBI Taxonomy" id="67282"/>
    <lineage>
        <taxon>Bacteria</taxon>
        <taxon>Bacillati</taxon>
        <taxon>Actinomycetota</taxon>
        <taxon>Actinomycetes</taxon>
        <taxon>Kitasatosporales</taxon>
        <taxon>Streptomycetaceae</taxon>
        <taxon>Streptomyces</taxon>
    </lineage>
</organism>
<dbReference type="EMBL" id="JACJIE010000008">
    <property type="protein sequence ID" value="MBA8945209.1"/>
    <property type="molecule type" value="Genomic_DNA"/>
</dbReference>
<sequence length="155" mass="16833">MPFVIQVSKAEREQSASVGTYARLSDISILELHGKVLDAEAAEELTPINELNSSVTVGLTEDSLMYRFKHEFTVKGKNNKDALYLCTEVGVIFDVSSAGNAEEAFSAEAVNAFGRTTAIAAVYPYLRASISDLTGRLCSSHMTMDLLAMEDDQEA</sequence>
<protein>
    <submittedName>
        <fullName evidence="1">Preprotein translocase subunit SecB</fullName>
    </submittedName>
</protein>
<proteinExistence type="predicted"/>
<reference evidence="1 2" key="1">
    <citation type="submission" date="2020-08" db="EMBL/GenBank/DDBJ databases">
        <title>Genomic Encyclopedia of Type Strains, Phase III (KMG-III): the genomes of soil and plant-associated and newly described type strains.</title>
        <authorList>
            <person name="Whitman W."/>
        </authorList>
    </citation>
    <scope>NUCLEOTIDE SEQUENCE [LARGE SCALE GENOMIC DNA]</scope>
    <source>
        <strain evidence="1 2">CECT 3271</strain>
    </source>
</reference>
<evidence type="ECO:0000313" key="1">
    <source>
        <dbReference type="EMBL" id="MBA8945209.1"/>
    </source>
</evidence>
<dbReference type="Gene3D" id="3.10.420.10">
    <property type="entry name" value="SecB-like"/>
    <property type="match status" value="1"/>
</dbReference>
<dbReference type="InterPro" id="IPR035958">
    <property type="entry name" value="SecB-like_sf"/>
</dbReference>
<dbReference type="AlphaFoldDB" id="A0AA40SEU0"/>
<name>A0AA40SEU0_9ACTN</name>
<gene>
    <name evidence="1" type="ORF">FHS33_003653</name>
</gene>
<comment type="caution">
    <text evidence="1">The sequence shown here is derived from an EMBL/GenBank/DDBJ whole genome shotgun (WGS) entry which is preliminary data.</text>
</comment>
<accession>A0AA40SEU0</accession>
<evidence type="ECO:0000313" key="2">
    <source>
        <dbReference type="Proteomes" id="UP000530412"/>
    </source>
</evidence>